<evidence type="ECO:0000256" key="1">
    <source>
        <dbReference type="SAM" id="MobiDB-lite"/>
    </source>
</evidence>
<reference evidence="2 3" key="1">
    <citation type="journal article" date="2021" name="Elife">
        <title>Chloroplast acquisition without the gene transfer in kleptoplastic sea slugs, Plakobranchus ocellatus.</title>
        <authorList>
            <person name="Maeda T."/>
            <person name="Takahashi S."/>
            <person name="Yoshida T."/>
            <person name="Shimamura S."/>
            <person name="Takaki Y."/>
            <person name="Nagai Y."/>
            <person name="Toyoda A."/>
            <person name="Suzuki Y."/>
            <person name="Arimoto A."/>
            <person name="Ishii H."/>
            <person name="Satoh N."/>
            <person name="Nishiyama T."/>
            <person name="Hasebe M."/>
            <person name="Maruyama T."/>
            <person name="Minagawa J."/>
            <person name="Obokata J."/>
            <person name="Shigenobu S."/>
        </authorList>
    </citation>
    <scope>NUCLEOTIDE SEQUENCE [LARGE SCALE GENOMIC DNA]</scope>
</reference>
<gene>
    <name evidence="2" type="ORF">PoB_002234300</name>
</gene>
<dbReference type="AlphaFoldDB" id="A0AAV3ZLX5"/>
<feature type="compositionally biased region" description="Low complexity" evidence="1">
    <location>
        <begin position="91"/>
        <end position="103"/>
    </location>
</feature>
<evidence type="ECO:0000313" key="3">
    <source>
        <dbReference type="Proteomes" id="UP000735302"/>
    </source>
</evidence>
<accession>A0AAV3ZLX5</accession>
<organism evidence="2 3">
    <name type="scientific">Plakobranchus ocellatus</name>
    <dbReference type="NCBI Taxonomy" id="259542"/>
    <lineage>
        <taxon>Eukaryota</taxon>
        <taxon>Metazoa</taxon>
        <taxon>Spiralia</taxon>
        <taxon>Lophotrochozoa</taxon>
        <taxon>Mollusca</taxon>
        <taxon>Gastropoda</taxon>
        <taxon>Heterobranchia</taxon>
        <taxon>Euthyneura</taxon>
        <taxon>Panpulmonata</taxon>
        <taxon>Sacoglossa</taxon>
        <taxon>Placobranchoidea</taxon>
        <taxon>Plakobranchidae</taxon>
        <taxon>Plakobranchus</taxon>
    </lineage>
</organism>
<dbReference type="EMBL" id="BLXT01002557">
    <property type="protein sequence ID" value="GFN95837.1"/>
    <property type="molecule type" value="Genomic_DNA"/>
</dbReference>
<comment type="caution">
    <text evidence="2">The sequence shown here is derived from an EMBL/GenBank/DDBJ whole genome shotgun (WGS) entry which is preliminary data.</text>
</comment>
<feature type="compositionally biased region" description="Basic and acidic residues" evidence="1">
    <location>
        <begin position="76"/>
        <end position="88"/>
    </location>
</feature>
<feature type="region of interest" description="Disordered" evidence="1">
    <location>
        <begin position="74"/>
        <end position="103"/>
    </location>
</feature>
<sequence length="103" mass="11616">MINLPIAKFLPDGSPKYCQMSISARESKSPKSCCTGVNKKVMKPLMWGLAGTSCQEQAFEQLITGDETWLHLSTPETKRDSMTWEHRPLLSQKSSKSSNRQQK</sequence>
<dbReference type="Proteomes" id="UP000735302">
    <property type="component" value="Unassembled WGS sequence"/>
</dbReference>
<keyword evidence="3" id="KW-1185">Reference proteome</keyword>
<evidence type="ECO:0000313" key="2">
    <source>
        <dbReference type="EMBL" id="GFN95837.1"/>
    </source>
</evidence>
<protein>
    <submittedName>
        <fullName evidence="2">Uncharacterized protein</fullName>
    </submittedName>
</protein>
<proteinExistence type="predicted"/>
<name>A0AAV3ZLX5_9GAST</name>